<comment type="caution">
    <text evidence="1">The sequence shown here is derived from an EMBL/GenBank/DDBJ whole genome shotgun (WGS) entry which is preliminary data.</text>
</comment>
<dbReference type="EMBL" id="BAAADO010000003">
    <property type="protein sequence ID" value="GAA0491562.1"/>
    <property type="molecule type" value="Genomic_DNA"/>
</dbReference>
<reference evidence="1 2" key="1">
    <citation type="journal article" date="2019" name="Int. J. Syst. Evol. Microbiol.">
        <title>The Global Catalogue of Microorganisms (GCM) 10K type strain sequencing project: providing services to taxonomists for standard genome sequencing and annotation.</title>
        <authorList>
            <consortium name="The Broad Institute Genomics Platform"/>
            <consortium name="The Broad Institute Genome Sequencing Center for Infectious Disease"/>
            <person name="Wu L."/>
            <person name="Ma J."/>
        </authorList>
    </citation>
    <scope>NUCLEOTIDE SEQUENCE [LARGE SCALE GENOMIC DNA]</scope>
    <source>
        <strain evidence="1 2">JCM 12389</strain>
    </source>
</reference>
<protein>
    <submittedName>
        <fullName evidence="1">Spore germination protein GerPB</fullName>
    </submittedName>
</protein>
<evidence type="ECO:0000313" key="2">
    <source>
        <dbReference type="Proteomes" id="UP001500880"/>
    </source>
</evidence>
<dbReference type="Proteomes" id="UP001500880">
    <property type="component" value="Unassembled WGS sequence"/>
</dbReference>
<organism evidence="1 2">
    <name type="scientific">Salinibacillus aidingensis</name>
    <dbReference type="NCBI Taxonomy" id="237684"/>
    <lineage>
        <taxon>Bacteria</taxon>
        <taxon>Bacillati</taxon>
        <taxon>Bacillota</taxon>
        <taxon>Bacilli</taxon>
        <taxon>Bacillales</taxon>
        <taxon>Bacillaceae</taxon>
        <taxon>Salinibacillus</taxon>
    </lineage>
</organism>
<accession>A0ABN1B812</accession>
<gene>
    <name evidence="1" type="primary">gerPB</name>
    <name evidence="1" type="ORF">GCM10008986_17140</name>
</gene>
<proteinExistence type="predicted"/>
<sequence length="71" mass="7661">MSCTIYQNISIRFFRVGSVTNSSVLQIGSSGTIQGLSNLYNTGGYEQPAEEAEPIGESMEYQPFVPLAPPS</sequence>
<name>A0ABN1B812_9BACI</name>
<keyword evidence="2" id="KW-1185">Reference proteome</keyword>
<dbReference type="RefSeq" id="WP_343839786.1">
    <property type="nucleotide sequence ID" value="NZ_BAAADO010000003.1"/>
</dbReference>
<dbReference type="InterPro" id="IPR024255">
    <property type="entry name" value="GerPB"/>
</dbReference>
<dbReference type="Pfam" id="PF10803">
    <property type="entry name" value="GerPB"/>
    <property type="match status" value="1"/>
</dbReference>
<evidence type="ECO:0000313" key="1">
    <source>
        <dbReference type="EMBL" id="GAA0491562.1"/>
    </source>
</evidence>